<dbReference type="InterPro" id="IPR050164">
    <property type="entry name" value="Peptidase_C19"/>
</dbReference>
<gene>
    <name evidence="3" type="primary">Usp17ld</name>
    <name evidence="3" type="ORF">SNAT2548_LOCUS6889</name>
</gene>
<dbReference type="SUPFAM" id="SSF52540">
    <property type="entry name" value="P-loop containing nucleoside triphosphate hydrolases"/>
    <property type="match status" value="2"/>
</dbReference>
<dbReference type="InterPro" id="IPR027417">
    <property type="entry name" value="P-loop_NTPase"/>
</dbReference>
<dbReference type="GO" id="GO:0005829">
    <property type="term" value="C:cytosol"/>
    <property type="evidence" value="ECO:0007669"/>
    <property type="project" value="TreeGrafter"/>
</dbReference>
<dbReference type="InterPro" id="IPR028889">
    <property type="entry name" value="USP"/>
</dbReference>
<feature type="domain" description="USP" evidence="2">
    <location>
        <begin position="5"/>
        <end position="278"/>
    </location>
</feature>
<dbReference type="Pfam" id="PF00443">
    <property type="entry name" value="UCH"/>
    <property type="match status" value="1"/>
</dbReference>
<evidence type="ECO:0000313" key="3">
    <source>
        <dbReference type="EMBL" id="CAE7209190.1"/>
    </source>
</evidence>
<name>A0A812JM38_9DINO</name>
<dbReference type="SUPFAM" id="SSF54001">
    <property type="entry name" value="Cysteine proteinases"/>
    <property type="match status" value="1"/>
</dbReference>
<dbReference type="InterPro" id="IPR038765">
    <property type="entry name" value="Papain-like_cys_pep_sf"/>
</dbReference>
<feature type="region of interest" description="Disordered" evidence="1">
    <location>
        <begin position="445"/>
        <end position="471"/>
    </location>
</feature>
<feature type="compositionally biased region" description="Acidic residues" evidence="1">
    <location>
        <begin position="1723"/>
        <end position="1756"/>
    </location>
</feature>
<dbReference type="InterPro" id="IPR018200">
    <property type="entry name" value="USP_CS"/>
</dbReference>
<organism evidence="3 4">
    <name type="scientific">Symbiodinium natans</name>
    <dbReference type="NCBI Taxonomy" id="878477"/>
    <lineage>
        <taxon>Eukaryota</taxon>
        <taxon>Sar</taxon>
        <taxon>Alveolata</taxon>
        <taxon>Dinophyceae</taxon>
        <taxon>Suessiales</taxon>
        <taxon>Symbiodiniaceae</taxon>
        <taxon>Symbiodinium</taxon>
    </lineage>
</organism>
<dbReference type="OrthoDB" id="420187at2759"/>
<sequence length="1756" mass="195873">MASPVGMINLGASCYINAGLQAMFAVPEICRVVRDAVDDELACRLARVLEACVPEDGPMVPRPITDVFYNGRQEDAMGFVEQLLWSCGELSACVRGAEHPRLRCRHCGWERPTARSNFQCLQLAMPSAEYMPGTTQDLLDLHLNQPTALDVRVEDWCCLREACLDAGRHDDPPLHVNYVEAWPRVLLLQLKRWDEFGRARRDLVRCSHRLEAGDRVYELVAAVSHIGEHAESGHYIAYVRGGDRWYVANDSSVDEITPCDMFRTYPDEKSYMAFYVAMVAVPPEEPPVTDVLVETDAVEGTGGIGVKRKRQEESETGDGGGGFRRRLSSGCSMAGGPIDLDAHTGSEEGLSKTTENSQQRSDDGSDATEAAERRASFVQNNTQEEREEIARVLRGSLSLAAAMETLSKTVPKVDTKNAAAPAYLSRFTLRKWFEHPERLMRTLARARVPPSPGSGRRRAAPEGSVRRQLSEESRDIIGRAADSSASLTEFAQNLAISLPGFSQTDENAAMYVPRTTVRNWFFRKTVKSWFQESDEDETWEKERENVFGVLSEKPGKRKLPQMASTDSDGTWLRRRSWTYCSACGRRRPRTEVHGQHANVDAVACAPACDVDAWDLLDPPRTAPKTGKLFAYVTPVVDHWRALCDAVDGGQLPLRLNRWELEDLAVADIKVDYRSRAGGKSDVYSKQKRSVVRCLWRARCLYDLPRGEAADAVFRWLMENNSTYRAFVESHTRLVRDNAGKAGDWREVPTAELLLSRPGMEVAVRPWLYPLASMADTDARERLGALGWLKPGSKPSIRTSMMRKITSRCLDYARDFPLQCLIYDTCMARTISSVVNIAESKKVSPEQIASDMDTFQVYWQQQVEKMEDICRQEAGASGRVEDGLPTVFFTISPAEWRYVLHEGMFPEGDLSDQQSLLTLHLYHTLEAMLGLHLFKEGVSLARVGIAKVRQWSLRYEFQSRGTLHVHCLLWADLLPGWTAENVTARTGGKERSAFLILLEELFRSRADVQCGDGHHLLLQYVAGYVSKASDALTFRSKQAQHDGDGSRWRQVYRLLCKKSPLEQEMVMEMAGLSMAKHSFTGVSLFPPIPGSKAVNESRAHYNAFQQFLHRGAVVDGAATSMSYMQWLRMFRVVTTDGKSVVRPRNVAGPGRNKSCGIGIRFPFELLDIFVGAWAACFLENMLEARLRPSTEEDDAYPAGFDFEKARRRLFRAPEGCEHLKAVLCLDEFQRRGAPPGTFAPDTGRLIAAIEGDLMLRGLSVDRIVTFKARINACSLLLQGIRDGRQDPSIWSARRPAGLPQRQWSPEQAQVLGCIREGLRVGDAGVMADSRRVLRVTGGPGTGKTEVVIGAVQAALEDGCRVLVAGPIGLLMSMYKLRLPPNENLVMETIHAAFKVVRDADAQYIPPGRLRTFDLIILDEVSQIDAAVWNCLKIALGELRPLPFIVFVGDFQQLQPIVGRPLLQQNLEQQVRDGTVFAVELRQHEAARSADPVMLDFLQRARVRQPSRDALGRFFAGRIWPSDLNLATAKAKELEASEGGSFTFLTVTNKGAQDINMACLARDYPEQYRELRSGGGVPGQTGHVVVSPGMRLRLTHNVDKDRGFVNGAMGVVQEVLRKDVFVLMTGQQVPVLVHPITYKGNKYLPVSYGWATTIRRVQGATLDKVVLYFNRHLADRGYAYVGASRARRAVDVYLMGRIRRTDWLAVNSDQADEQTVLSALSDSSASDDDYFPSDPEADSSDPEPADSDFDPCSESESE</sequence>
<feature type="region of interest" description="Disordered" evidence="1">
    <location>
        <begin position="1714"/>
        <end position="1756"/>
    </location>
</feature>
<protein>
    <submittedName>
        <fullName evidence="3">Usp17ld protein</fullName>
    </submittedName>
</protein>
<dbReference type="GO" id="GO:0005634">
    <property type="term" value="C:nucleus"/>
    <property type="evidence" value="ECO:0007669"/>
    <property type="project" value="TreeGrafter"/>
</dbReference>
<dbReference type="EMBL" id="CAJNDS010000469">
    <property type="protein sequence ID" value="CAE7209190.1"/>
    <property type="molecule type" value="Genomic_DNA"/>
</dbReference>
<dbReference type="GO" id="GO:0016579">
    <property type="term" value="P:protein deubiquitination"/>
    <property type="evidence" value="ECO:0007669"/>
    <property type="project" value="InterPro"/>
</dbReference>
<evidence type="ECO:0000313" key="4">
    <source>
        <dbReference type="Proteomes" id="UP000604046"/>
    </source>
</evidence>
<feature type="compositionally biased region" description="Basic and acidic residues" evidence="1">
    <location>
        <begin position="340"/>
        <end position="350"/>
    </location>
</feature>
<dbReference type="PROSITE" id="PS50235">
    <property type="entry name" value="USP_3"/>
    <property type="match status" value="1"/>
</dbReference>
<dbReference type="InterPro" id="IPR001394">
    <property type="entry name" value="Peptidase_C19_UCH"/>
</dbReference>
<dbReference type="Gene3D" id="3.40.50.300">
    <property type="entry name" value="P-loop containing nucleotide triphosphate hydrolases"/>
    <property type="match status" value="2"/>
</dbReference>
<dbReference type="CDD" id="cd18809">
    <property type="entry name" value="SF1_C_RecD"/>
    <property type="match status" value="1"/>
</dbReference>
<evidence type="ECO:0000256" key="1">
    <source>
        <dbReference type="SAM" id="MobiDB-lite"/>
    </source>
</evidence>
<dbReference type="Gene3D" id="3.90.70.10">
    <property type="entry name" value="Cysteine proteinases"/>
    <property type="match status" value="1"/>
</dbReference>
<keyword evidence="4" id="KW-1185">Reference proteome</keyword>
<dbReference type="Pfam" id="PF13245">
    <property type="entry name" value="AAA_19"/>
    <property type="match status" value="1"/>
</dbReference>
<proteinExistence type="predicted"/>
<dbReference type="Proteomes" id="UP000604046">
    <property type="component" value="Unassembled WGS sequence"/>
</dbReference>
<evidence type="ECO:0000259" key="2">
    <source>
        <dbReference type="PROSITE" id="PS50235"/>
    </source>
</evidence>
<dbReference type="GO" id="GO:0004843">
    <property type="term" value="F:cysteine-type deubiquitinase activity"/>
    <property type="evidence" value="ECO:0007669"/>
    <property type="project" value="InterPro"/>
</dbReference>
<feature type="region of interest" description="Disordered" evidence="1">
    <location>
        <begin position="302"/>
        <end position="386"/>
    </location>
</feature>
<dbReference type="PROSITE" id="PS00972">
    <property type="entry name" value="USP_1"/>
    <property type="match status" value="1"/>
</dbReference>
<comment type="caution">
    <text evidence="3">The sequence shown here is derived from an EMBL/GenBank/DDBJ whole genome shotgun (WGS) entry which is preliminary data.</text>
</comment>
<accession>A0A812JM38</accession>
<dbReference type="CDD" id="cd02257">
    <property type="entry name" value="Peptidase_C19"/>
    <property type="match status" value="1"/>
</dbReference>
<dbReference type="PANTHER" id="PTHR24006">
    <property type="entry name" value="UBIQUITIN CARBOXYL-TERMINAL HYDROLASE"/>
    <property type="match status" value="1"/>
</dbReference>
<dbReference type="Gene3D" id="2.30.30.940">
    <property type="match status" value="1"/>
</dbReference>
<reference evidence="3" key="1">
    <citation type="submission" date="2021-02" db="EMBL/GenBank/DDBJ databases">
        <authorList>
            <person name="Dougan E. K."/>
            <person name="Rhodes N."/>
            <person name="Thang M."/>
            <person name="Chan C."/>
        </authorList>
    </citation>
    <scope>NUCLEOTIDE SEQUENCE</scope>
</reference>